<organism evidence="1 2">
    <name type="scientific">Berkelbacteria bacterium GW2011_GWA2_35_9</name>
    <dbReference type="NCBI Taxonomy" id="1618333"/>
    <lineage>
        <taxon>Bacteria</taxon>
        <taxon>Candidatus Berkelbacteria</taxon>
    </lineage>
</organism>
<protein>
    <submittedName>
        <fullName evidence="1">Uncharacterized protein</fullName>
    </submittedName>
</protein>
<evidence type="ECO:0000313" key="2">
    <source>
        <dbReference type="Proteomes" id="UP000034316"/>
    </source>
</evidence>
<gene>
    <name evidence="1" type="ORF">UR93_C0010G0012</name>
</gene>
<sequence length="101" mass="11681">MVMNMSRVPLDFGKPRVNCLAYVLLHGGGENAVAYLVTRERFNDFLENDMFIDGPYVEFFGDIWGDPFNPFKQAYGTLNIDAIVYCELNTFYEQRFFASLN</sequence>
<comment type="caution">
    <text evidence="1">The sequence shown here is derived from an EMBL/GenBank/DDBJ whole genome shotgun (WGS) entry which is preliminary data.</text>
</comment>
<dbReference type="EMBL" id="LBRB01000010">
    <property type="protein sequence ID" value="KKP88691.1"/>
    <property type="molecule type" value="Genomic_DNA"/>
</dbReference>
<evidence type="ECO:0000313" key="1">
    <source>
        <dbReference type="EMBL" id="KKP88691.1"/>
    </source>
</evidence>
<proteinExistence type="predicted"/>
<name>A0A0G0DIP5_9BACT</name>
<dbReference type="AlphaFoldDB" id="A0A0G0DIP5"/>
<accession>A0A0G0DIP5</accession>
<reference evidence="1 2" key="1">
    <citation type="journal article" date="2015" name="Nature">
        <title>rRNA introns, odd ribosomes, and small enigmatic genomes across a large radiation of phyla.</title>
        <authorList>
            <person name="Brown C.T."/>
            <person name="Hug L.A."/>
            <person name="Thomas B.C."/>
            <person name="Sharon I."/>
            <person name="Castelle C.J."/>
            <person name="Singh A."/>
            <person name="Wilkins M.J."/>
            <person name="Williams K.H."/>
            <person name="Banfield J.F."/>
        </authorList>
    </citation>
    <scope>NUCLEOTIDE SEQUENCE [LARGE SCALE GENOMIC DNA]</scope>
</reference>
<dbReference type="Proteomes" id="UP000034316">
    <property type="component" value="Unassembled WGS sequence"/>
</dbReference>